<evidence type="ECO:0000256" key="2">
    <source>
        <dbReference type="ARBA" id="ARBA00022112"/>
    </source>
</evidence>
<dbReference type="KEGG" id="tbk:HF295_01345"/>
<sequence length="254" mass="28611">MNLVDIIRYFESKYPKDLAYDWDNVGIQVGTLNQKAKKVLISLDLTKEVVKEAIDLKVNMILTHHPLMFKPMDRIVFDSPKGWIVKNLIKHNITVYSAHTNYDLANGGMNDTLAKALKIKNPQLLDMDDEIGRYGDIDPLAFNDFIKMIKKQLKLEVVKVVGREDKVVKTIGVSGGSGSKHMYEAKRVGCDVYLTGDVTYHTALDAIALGLTIVDIGHHAEKIFVPAVKADLESQFEEVEFIESKINTDPFKTF</sequence>
<keyword evidence="3 4" id="KW-0479">Metal-binding</keyword>
<feature type="binding site" evidence="4">
    <location>
        <position position="218"/>
    </location>
    <ligand>
        <name>a divalent metal cation</name>
        <dbReference type="ChEBI" id="CHEBI:60240"/>
        <label>1</label>
    </ligand>
</feature>
<comment type="similarity">
    <text evidence="1">Belongs to the GTP cyclohydrolase I type 2/NIF3 family.</text>
</comment>
<accession>A0A7L6N2W8</accession>
<feature type="binding site" evidence="4">
    <location>
        <position position="64"/>
    </location>
    <ligand>
        <name>a divalent metal cation</name>
        <dbReference type="ChEBI" id="CHEBI:60240"/>
        <label>2</label>
    </ligand>
</feature>
<evidence type="ECO:0000256" key="4">
    <source>
        <dbReference type="PIRSR" id="PIRSR602678-1"/>
    </source>
</evidence>
<evidence type="ECO:0000256" key="3">
    <source>
        <dbReference type="ARBA" id="ARBA00022723"/>
    </source>
</evidence>
<dbReference type="Gene3D" id="3.40.1390.30">
    <property type="entry name" value="NIF3 (NGG1p interacting factor 3)-like"/>
    <property type="match status" value="2"/>
</dbReference>
<dbReference type="SUPFAM" id="SSF102705">
    <property type="entry name" value="NIF3 (NGG1p interacting factor 3)-like"/>
    <property type="match status" value="1"/>
</dbReference>
<dbReference type="GO" id="GO:0005737">
    <property type="term" value="C:cytoplasm"/>
    <property type="evidence" value="ECO:0007669"/>
    <property type="project" value="TreeGrafter"/>
</dbReference>
<proteinExistence type="inferred from homology"/>
<dbReference type="PANTHER" id="PTHR13799">
    <property type="entry name" value="NGG1 INTERACTING FACTOR 3"/>
    <property type="match status" value="1"/>
</dbReference>
<dbReference type="InterPro" id="IPR002678">
    <property type="entry name" value="DUF34/NIF3"/>
</dbReference>
<dbReference type="AlphaFoldDB" id="A0A7L6N2W8"/>
<gene>
    <name evidence="5" type="ORF">HF295_01345</name>
</gene>
<evidence type="ECO:0000313" key="5">
    <source>
        <dbReference type="EMBL" id="QLY39577.1"/>
    </source>
</evidence>
<protein>
    <recommendedName>
        <fullName evidence="2">GTP cyclohydrolase 1 type 2 homolog</fullName>
    </recommendedName>
</protein>
<organism evidence="5 6">
    <name type="scientific">Hujiaoplasma nucleasis</name>
    <dbReference type="NCBI Taxonomy" id="2725268"/>
    <lineage>
        <taxon>Bacteria</taxon>
        <taxon>Bacillati</taxon>
        <taxon>Mycoplasmatota</taxon>
        <taxon>Mollicutes</taxon>
        <taxon>Candidatus Izemoplasmatales</taxon>
        <taxon>Hujiaoplasmataceae</taxon>
        <taxon>Hujiaoplasma</taxon>
    </lineage>
</organism>
<name>A0A7L6N2W8_9MOLU</name>
<feature type="binding site" evidence="4">
    <location>
        <position position="65"/>
    </location>
    <ligand>
        <name>a divalent metal cation</name>
        <dbReference type="ChEBI" id="CHEBI:60240"/>
        <label>1</label>
    </ligand>
</feature>
<dbReference type="FunFam" id="3.40.1390.30:FF:000001">
    <property type="entry name" value="GTP cyclohydrolase 1 type 2"/>
    <property type="match status" value="1"/>
</dbReference>
<keyword evidence="6" id="KW-1185">Reference proteome</keyword>
<evidence type="ECO:0000256" key="1">
    <source>
        <dbReference type="ARBA" id="ARBA00006964"/>
    </source>
</evidence>
<dbReference type="EMBL" id="CP051151">
    <property type="protein sequence ID" value="QLY39577.1"/>
    <property type="molecule type" value="Genomic_DNA"/>
</dbReference>
<feature type="binding site" evidence="4">
    <location>
        <position position="221"/>
    </location>
    <ligand>
        <name>a divalent metal cation</name>
        <dbReference type="ChEBI" id="CHEBI:60240"/>
        <label>1</label>
    </ligand>
</feature>
<evidence type="ECO:0000313" key="6">
    <source>
        <dbReference type="Proteomes" id="UP000512167"/>
    </source>
</evidence>
<dbReference type="PANTHER" id="PTHR13799:SF14">
    <property type="entry name" value="GTP CYCLOHYDROLASE 1 TYPE 2 HOMOLOG"/>
    <property type="match status" value="1"/>
</dbReference>
<feature type="binding site" evidence="4">
    <location>
        <position position="103"/>
    </location>
    <ligand>
        <name>a divalent metal cation</name>
        <dbReference type="ChEBI" id="CHEBI:60240"/>
        <label>1</label>
    </ligand>
</feature>
<dbReference type="Pfam" id="PF01784">
    <property type="entry name" value="DUF34_NIF3"/>
    <property type="match status" value="1"/>
</dbReference>
<reference evidence="5 6" key="1">
    <citation type="submission" date="2020-04" db="EMBL/GenBank/DDBJ databases">
        <authorList>
            <person name="Zheng R.K."/>
            <person name="Sun C.M."/>
        </authorList>
    </citation>
    <scope>NUCLEOTIDE SEQUENCE [LARGE SCALE GENOMIC DNA]</scope>
    <source>
        <strain evidence="6">zrk29</strain>
    </source>
</reference>
<dbReference type="GO" id="GO:0046872">
    <property type="term" value="F:metal ion binding"/>
    <property type="evidence" value="ECO:0007669"/>
    <property type="project" value="UniProtKB-KW"/>
</dbReference>
<dbReference type="RefSeq" id="WP_312032052.1">
    <property type="nucleotide sequence ID" value="NZ_CP051151.1"/>
</dbReference>
<dbReference type="InterPro" id="IPR036069">
    <property type="entry name" value="DUF34/NIF3_sf"/>
</dbReference>
<dbReference type="NCBIfam" id="TIGR00486">
    <property type="entry name" value="YbgI_SA1388"/>
    <property type="match status" value="1"/>
</dbReference>
<dbReference type="Proteomes" id="UP000512167">
    <property type="component" value="Chromosome"/>
</dbReference>